<organism evidence="4 5">
    <name type="scientific">Paenibacillus polymyxa</name>
    <name type="common">Bacillus polymyxa</name>
    <dbReference type="NCBI Taxonomy" id="1406"/>
    <lineage>
        <taxon>Bacteria</taxon>
        <taxon>Bacillati</taxon>
        <taxon>Bacillota</taxon>
        <taxon>Bacilli</taxon>
        <taxon>Bacillales</taxon>
        <taxon>Paenibacillaceae</taxon>
        <taxon>Paenibacillus</taxon>
    </lineage>
</organism>
<dbReference type="CDD" id="cd07377">
    <property type="entry name" value="WHTH_GntR"/>
    <property type="match status" value="1"/>
</dbReference>
<keyword evidence="2" id="KW-0238">DNA-binding</keyword>
<dbReference type="EMBL" id="UGSC01000001">
    <property type="protein sequence ID" value="SUA69718.1"/>
    <property type="molecule type" value="Genomic_DNA"/>
</dbReference>
<dbReference type="InterPro" id="IPR036388">
    <property type="entry name" value="WH-like_DNA-bd_sf"/>
</dbReference>
<dbReference type="Pfam" id="PF07729">
    <property type="entry name" value="FCD"/>
    <property type="match status" value="1"/>
</dbReference>
<dbReference type="SMART" id="SM00345">
    <property type="entry name" value="HTH_GNTR"/>
    <property type="match status" value="1"/>
</dbReference>
<name>A0A0F6EZW5_PAEPO</name>
<evidence type="ECO:0000256" key="2">
    <source>
        <dbReference type="ARBA" id="ARBA00023125"/>
    </source>
</evidence>
<dbReference type="InterPro" id="IPR008920">
    <property type="entry name" value="TF_FadR/GntR_C"/>
</dbReference>
<reference evidence="4 5" key="1">
    <citation type="submission" date="2018-06" db="EMBL/GenBank/DDBJ databases">
        <authorList>
            <consortium name="Pathogen Informatics"/>
            <person name="Doyle S."/>
        </authorList>
    </citation>
    <scope>NUCLEOTIDE SEQUENCE [LARGE SCALE GENOMIC DNA]</scope>
    <source>
        <strain evidence="4 5">NCTC10343</strain>
    </source>
</reference>
<dbReference type="Gene3D" id="1.20.120.530">
    <property type="entry name" value="GntR ligand-binding domain-like"/>
    <property type="match status" value="1"/>
</dbReference>
<dbReference type="GO" id="GO:0003700">
    <property type="term" value="F:DNA-binding transcription factor activity"/>
    <property type="evidence" value="ECO:0007669"/>
    <property type="project" value="InterPro"/>
</dbReference>
<evidence type="ECO:0000313" key="4">
    <source>
        <dbReference type="EMBL" id="SUA69718.1"/>
    </source>
</evidence>
<evidence type="ECO:0000256" key="1">
    <source>
        <dbReference type="ARBA" id="ARBA00023015"/>
    </source>
</evidence>
<dbReference type="SUPFAM" id="SSF46785">
    <property type="entry name" value="Winged helix' DNA-binding domain"/>
    <property type="match status" value="1"/>
</dbReference>
<sequence>MFTKEEIKQLLKNDILSLTLKPGTLLSETTLSERFQLSRTPLRDVLKQLALESYIDIFPKKGNIVSYIDLESVEQMSYLRSAVEKEIMKELSTQFALSDIQKLSEILDRQRAVIEDDHATDQFLILDDQFHHTMFQLVGREFLWQLIQQSNVHYIRYRKLHMLEAGKLMEIWHEHQTMLEYMLNQDTSKMDDLVHHHLRKDIHSLEFLRQFAGYIKK</sequence>
<dbReference type="PROSITE" id="PS50949">
    <property type="entry name" value="HTH_GNTR"/>
    <property type="match status" value="1"/>
</dbReference>
<dbReference type="RefSeq" id="WP_019687259.1">
    <property type="nucleotide sequence ID" value="NZ_CP009909.1"/>
</dbReference>
<dbReference type="PANTHER" id="PTHR43537:SF24">
    <property type="entry name" value="GLUCONATE OPERON TRANSCRIPTIONAL REPRESSOR"/>
    <property type="match status" value="1"/>
</dbReference>
<dbReference type="SUPFAM" id="SSF48008">
    <property type="entry name" value="GntR ligand-binding domain-like"/>
    <property type="match status" value="1"/>
</dbReference>
<protein>
    <submittedName>
        <fullName evidence="4">Uncharacterized HTH-type transcriptional regulator YdfH</fullName>
    </submittedName>
</protein>
<proteinExistence type="predicted"/>
<dbReference type="Gene3D" id="1.10.10.10">
    <property type="entry name" value="Winged helix-like DNA-binding domain superfamily/Winged helix DNA-binding domain"/>
    <property type="match status" value="1"/>
</dbReference>
<dbReference type="Pfam" id="PF00392">
    <property type="entry name" value="GntR"/>
    <property type="match status" value="1"/>
</dbReference>
<gene>
    <name evidence="4" type="primary">ydfH1</name>
    <name evidence="4" type="ORF">NCTC10343_02583</name>
</gene>
<dbReference type="Proteomes" id="UP000254400">
    <property type="component" value="Unassembled WGS sequence"/>
</dbReference>
<dbReference type="GeneID" id="93345977"/>
<keyword evidence="3" id="KW-0804">Transcription</keyword>
<dbReference type="PANTHER" id="PTHR43537">
    <property type="entry name" value="TRANSCRIPTIONAL REGULATOR, GNTR FAMILY"/>
    <property type="match status" value="1"/>
</dbReference>
<keyword evidence="1" id="KW-0805">Transcription regulation</keyword>
<dbReference type="InterPro" id="IPR000524">
    <property type="entry name" value="Tscrpt_reg_HTH_GntR"/>
</dbReference>
<dbReference type="InterPro" id="IPR036390">
    <property type="entry name" value="WH_DNA-bd_sf"/>
</dbReference>
<dbReference type="GO" id="GO:0003677">
    <property type="term" value="F:DNA binding"/>
    <property type="evidence" value="ECO:0007669"/>
    <property type="project" value="UniProtKB-KW"/>
</dbReference>
<accession>A0A0F6EZW5</accession>
<evidence type="ECO:0000313" key="5">
    <source>
        <dbReference type="Proteomes" id="UP000254400"/>
    </source>
</evidence>
<evidence type="ECO:0000256" key="3">
    <source>
        <dbReference type="ARBA" id="ARBA00023163"/>
    </source>
</evidence>
<dbReference type="InterPro" id="IPR011711">
    <property type="entry name" value="GntR_C"/>
</dbReference>
<dbReference type="AlphaFoldDB" id="A0A0F6EZW5"/>
<dbReference type="SMART" id="SM00895">
    <property type="entry name" value="FCD"/>
    <property type="match status" value="1"/>
</dbReference>